<dbReference type="InParanoid" id="E4ZVM3"/>
<reference evidence="3" key="1">
    <citation type="journal article" date="2011" name="Nat. Commun.">
        <title>Effector diversification within compartments of the Leptosphaeria maculans genome affected by Repeat-Induced Point mutations.</title>
        <authorList>
            <person name="Rouxel T."/>
            <person name="Grandaubert J."/>
            <person name="Hane J.K."/>
            <person name="Hoede C."/>
            <person name="van de Wouw A.P."/>
            <person name="Couloux A."/>
            <person name="Dominguez V."/>
            <person name="Anthouard V."/>
            <person name="Bally P."/>
            <person name="Bourras S."/>
            <person name="Cozijnsen A.J."/>
            <person name="Ciuffetti L.M."/>
            <person name="Degrave A."/>
            <person name="Dilmaghani A."/>
            <person name="Duret L."/>
            <person name="Fudal I."/>
            <person name="Goodwin S.B."/>
            <person name="Gout L."/>
            <person name="Glaser N."/>
            <person name="Linglin J."/>
            <person name="Kema G.H.J."/>
            <person name="Lapalu N."/>
            <person name="Lawrence C.B."/>
            <person name="May K."/>
            <person name="Meyer M."/>
            <person name="Ollivier B."/>
            <person name="Poulain J."/>
            <person name="Schoch C.L."/>
            <person name="Simon A."/>
            <person name="Spatafora J.W."/>
            <person name="Stachowiak A."/>
            <person name="Turgeon B.G."/>
            <person name="Tyler B.M."/>
            <person name="Vincent D."/>
            <person name="Weissenbach J."/>
            <person name="Amselem J."/>
            <person name="Quesneville H."/>
            <person name="Oliver R.P."/>
            <person name="Wincker P."/>
            <person name="Balesdent M.-H."/>
            <person name="Howlett B.J."/>
        </authorList>
    </citation>
    <scope>NUCLEOTIDE SEQUENCE [LARGE SCALE GENOMIC DNA]</scope>
    <source>
        <strain evidence="3">JN3 / isolate v23.1.3 / race Av1-4-5-6-7-8</strain>
    </source>
</reference>
<accession>E4ZVM3</accession>
<proteinExistence type="predicted"/>
<name>E4ZVM3_LEPMJ</name>
<protein>
    <submittedName>
        <fullName evidence="2">Predicted protein</fullName>
    </submittedName>
</protein>
<feature type="compositionally biased region" description="Basic and acidic residues" evidence="1">
    <location>
        <begin position="1"/>
        <end position="14"/>
    </location>
</feature>
<evidence type="ECO:0000313" key="2">
    <source>
        <dbReference type="EMBL" id="CBX95649.1"/>
    </source>
</evidence>
<dbReference type="VEuPathDB" id="FungiDB:LEMA_P028010.1"/>
<gene>
    <name evidence="2" type="ORF">LEMA_P028010.1</name>
</gene>
<dbReference type="AlphaFoldDB" id="E4ZVM3"/>
<evidence type="ECO:0000313" key="3">
    <source>
        <dbReference type="Proteomes" id="UP000002668"/>
    </source>
</evidence>
<dbReference type="EMBL" id="FP929127">
    <property type="protein sequence ID" value="CBX95649.1"/>
    <property type="molecule type" value="Genomic_DNA"/>
</dbReference>
<sequence>MKTETEKKTQEKNKHNTRSGYNLFHTGYDTHLDITRI</sequence>
<dbReference type="HOGENOM" id="CLU_3351255_0_0_1"/>
<dbReference type="Proteomes" id="UP000002668">
    <property type="component" value="Genome"/>
</dbReference>
<evidence type="ECO:0000256" key="1">
    <source>
        <dbReference type="SAM" id="MobiDB-lite"/>
    </source>
</evidence>
<feature type="region of interest" description="Disordered" evidence="1">
    <location>
        <begin position="1"/>
        <end position="25"/>
    </location>
</feature>
<organism evidence="3">
    <name type="scientific">Leptosphaeria maculans (strain JN3 / isolate v23.1.3 / race Av1-4-5-6-7-8)</name>
    <name type="common">Blackleg fungus</name>
    <name type="synonym">Phoma lingam</name>
    <dbReference type="NCBI Taxonomy" id="985895"/>
    <lineage>
        <taxon>Eukaryota</taxon>
        <taxon>Fungi</taxon>
        <taxon>Dikarya</taxon>
        <taxon>Ascomycota</taxon>
        <taxon>Pezizomycotina</taxon>
        <taxon>Dothideomycetes</taxon>
        <taxon>Pleosporomycetidae</taxon>
        <taxon>Pleosporales</taxon>
        <taxon>Pleosporineae</taxon>
        <taxon>Leptosphaeriaceae</taxon>
        <taxon>Plenodomus</taxon>
        <taxon>Plenodomus lingam/Leptosphaeria maculans species complex</taxon>
    </lineage>
</organism>
<keyword evidence="3" id="KW-1185">Reference proteome</keyword>